<name>A0A382MIG5_9ZZZZ</name>
<dbReference type="EMBL" id="UINC01093463">
    <property type="protein sequence ID" value="SVC47905.1"/>
    <property type="molecule type" value="Genomic_DNA"/>
</dbReference>
<dbReference type="GO" id="GO:0051539">
    <property type="term" value="F:4 iron, 4 sulfur cluster binding"/>
    <property type="evidence" value="ECO:0007669"/>
    <property type="project" value="UniProtKB-KW"/>
</dbReference>
<sequence length="247" mass="28001">VPFHELLYRVASVPGVERLRFTTSHPKDFTQECIAAYRDIDILVNHLHLPVQSGNNRILKEMRRMHTIEEYIGLIDELKTTVPDIALSTDIIVGYPSESDSEFEDTLALMEKIKFSSSYMFSYSPRPGTPAQNFPDSVPQSVKSERLQKTIDMQSRLTREQGQKFLGREVDVLIEGRSLRPGTDFRGRNAQFWSVNFTGDRERIFPGDMAKVVVEKFSGHALKGRVLSVNRGGKQIIVESEMPVPTG</sequence>
<evidence type="ECO:0000313" key="8">
    <source>
        <dbReference type="EMBL" id="SVC47905.1"/>
    </source>
</evidence>
<evidence type="ECO:0000256" key="3">
    <source>
        <dbReference type="ARBA" id="ARBA00022723"/>
    </source>
</evidence>
<organism evidence="8">
    <name type="scientific">marine metagenome</name>
    <dbReference type="NCBI Taxonomy" id="408172"/>
    <lineage>
        <taxon>unclassified sequences</taxon>
        <taxon>metagenomes</taxon>
        <taxon>ecological metagenomes</taxon>
    </lineage>
</organism>
<proteinExistence type="predicted"/>
<dbReference type="GO" id="GO:0046872">
    <property type="term" value="F:metal ion binding"/>
    <property type="evidence" value="ECO:0007669"/>
    <property type="project" value="UniProtKB-KW"/>
</dbReference>
<feature type="non-terminal residue" evidence="8">
    <location>
        <position position="1"/>
    </location>
</feature>
<protein>
    <submittedName>
        <fullName evidence="8">Uncharacterized protein</fullName>
    </submittedName>
</protein>
<dbReference type="PROSITE" id="PS50926">
    <property type="entry name" value="TRAM"/>
    <property type="match status" value="1"/>
</dbReference>
<evidence type="ECO:0000256" key="1">
    <source>
        <dbReference type="ARBA" id="ARBA00022485"/>
    </source>
</evidence>
<keyword evidence="2" id="KW-0949">S-adenosyl-L-methionine</keyword>
<dbReference type="InterPro" id="IPR002792">
    <property type="entry name" value="TRAM_dom"/>
</dbReference>
<dbReference type="PANTHER" id="PTHR43020:SF2">
    <property type="entry name" value="MITOCHONDRIAL TRNA METHYLTHIOTRANSFERASE CDK5RAP1"/>
    <property type="match status" value="1"/>
</dbReference>
<feature type="domain" description="TRAM" evidence="6">
    <location>
        <begin position="163"/>
        <end position="228"/>
    </location>
</feature>
<dbReference type="InterPro" id="IPR058240">
    <property type="entry name" value="rSAM_sf"/>
</dbReference>
<dbReference type="Gene3D" id="3.80.30.20">
    <property type="entry name" value="tm_1862 like domain"/>
    <property type="match status" value="1"/>
</dbReference>
<dbReference type="Pfam" id="PF04055">
    <property type="entry name" value="Radical_SAM"/>
    <property type="match status" value="1"/>
</dbReference>
<evidence type="ECO:0000256" key="2">
    <source>
        <dbReference type="ARBA" id="ARBA00022691"/>
    </source>
</evidence>
<dbReference type="GO" id="GO:0005829">
    <property type="term" value="C:cytosol"/>
    <property type="evidence" value="ECO:0007669"/>
    <property type="project" value="TreeGrafter"/>
</dbReference>
<feature type="domain" description="Radical SAM core" evidence="7">
    <location>
        <begin position="1"/>
        <end position="160"/>
    </location>
</feature>
<dbReference type="SMART" id="SM00729">
    <property type="entry name" value="Elp3"/>
    <property type="match status" value="1"/>
</dbReference>
<dbReference type="InterPro" id="IPR023404">
    <property type="entry name" value="rSAM_horseshoe"/>
</dbReference>
<evidence type="ECO:0000256" key="4">
    <source>
        <dbReference type="ARBA" id="ARBA00023004"/>
    </source>
</evidence>
<dbReference type="PROSITE" id="PS51918">
    <property type="entry name" value="RADICAL_SAM"/>
    <property type="match status" value="1"/>
</dbReference>
<dbReference type="AlphaFoldDB" id="A0A382MIG5"/>
<evidence type="ECO:0000256" key="5">
    <source>
        <dbReference type="ARBA" id="ARBA00023014"/>
    </source>
</evidence>
<dbReference type="PANTHER" id="PTHR43020">
    <property type="entry name" value="CDK5 REGULATORY SUBUNIT-ASSOCIATED PROTEIN 1"/>
    <property type="match status" value="1"/>
</dbReference>
<gene>
    <name evidence="8" type="ORF">METZ01_LOCUS300759</name>
</gene>
<dbReference type="GO" id="GO:0035597">
    <property type="term" value="F:tRNA-2-methylthio-N(6)-dimethylallyladenosine(37) synthase activity"/>
    <property type="evidence" value="ECO:0007669"/>
    <property type="project" value="TreeGrafter"/>
</dbReference>
<dbReference type="InterPro" id="IPR006638">
    <property type="entry name" value="Elp3/MiaA/NifB-like_rSAM"/>
</dbReference>
<keyword evidence="3" id="KW-0479">Metal-binding</keyword>
<keyword evidence="5" id="KW-0411">Iron-sulfur</keyword>
<evidence type="ECO:0000259" key="7">
    <source>
        <dbReference type="PROSITE" id="PS51918"/>
    </source>
</evidence>
<accession>A0A382MIG5</accession>
<dbReference type="InterPro" id="IPR007197">
    <property type="entry name" value="rSAM"/>
</dbReference>
<reference evidence="8" key="1">
    <citation type="submission" date="2018-05" db="EMBL/GenBank/DDBJ databases">
        <authorList>
            <person name="Lanie J.A."/>
            <person name="Ng W.-L."/>
            <person name="Kazmierczak K.M."/>
            <person name="Andrzejewski T.M."/>
            <person name="Davidsen T.M."/>
            <person name="Wayne K.J."/>
            <person name="Tettelin H."/>
            <person name="Glass J.I."/>
            <person name="Rusch D."/>
            <person name="Podicherti R."/>
            <person name="Tsui H.-C.T."/>
            <person name="Winkler M.E."/>
        </authorList>
    </citation>
    <scope>NUCLEOTIDE SEQUENCE</scope>
</reference>
<evidence type="ECO:0000259" key="6">
    <source>
        <dbReference type="PROSITE" id="PS50926"/>
    </source>
</evidence>
<keyword evidence="1" id="KW-0004">4Fe-4S</keyword>
<dbReference type="SUPFAM" id="SSF102114">
    <property type="entry name" value="Radical SAM enzymes"/>
    <property type="match status" value="1"/>
</dbReference>
<keyword evidence="4" id="KW-0408">Iron</keyword>